<dbReference type="AlphaFoldDB" id="A0A0E9VZI0"/>
<organism evidence="1">
    <name type="scientific">Anguilla anguilla</name>
    <name type="common">European freshwater eel</name>
    <name type="synonym">Muraena anguilla</name>
    <dbReference type="NCBI Taxonomy" id="7936"/>
    <lineage>
        <taxon>Eukaryota</taxon>
        <taxon>Metazoa</taxon>
        <taxon>Chordata</taxon>
        <taxon>Craniata</taxon>
        <taxon>Vertebrata</taxon>
        <taxon>Euteleostomi</taxon>
        <taxon>Actinopterygii</taxon>
        <taxon>Neopterygii</taxon>
        <taxon>Teleostei</taxon>
        <taxon>Anguilliformes</taxon>
        <taxon>Anguillidae</taxon>
        <taxon>Anguilla</taxon>
    </lineage>
</organism>
<name>A0A0E9VZI0_ANGAN</name>
<reference evidence="1" key="2">
    <citation type="journal article" date="2015" name="Fish Shellfish Immunol.">
        <title>Early steps in the European eel (Anguilla anguilla)-Vibrio vulnificus interaction in the gills: Role of the RtxA13 toxin.</title>
        <authorList>
            <person name="Callol A."/>
            <person name="Pajuelo D."/>
            <person name="Ebbesson L."/>
            <person name="Teles M."/>
            <person name="MacKenzie S."/>
            <person name="Amaro C."/>
        </authorList>
    </citation>
    <scope>NUCLEOTIDE SEQUENCE</scope>
</reference>
<evidence type="ECO:0000313" key="1">
    <source>
        <dbReference type="EMBL" id="JAH83549.1"/>
    </source>
</evidence>
<accession>A0A0E9VZI0</accession>
<proteinExistence type="predicted"/>
<reference evidence="1" key="1">
    <citation type="submission" date="2014-11" db="EMBL/GenBank/DDBJ databases">
        <authorList>
            <person name="Amaro Gonzalez C."/>
        </authorList>
    </citation>
    <scope>NUCLEOTIDE SEQUENCE</scope>
</reference>
<protein>
    <submittedName>
        <fullName evidence="1">Uncharacterized protein</fullName>
    </submittedName>
</protein>
<sequence length="78" mass="9244">MVLSRLMFLKSYVTFYPNQVSLFNMFDAILILSVPMNSSDSNIYFHTKISCSKHRLFQVNYWLLLVLEHHIIPHKAKL</sequence>
<dbReference type="EMBL" id="GBXM01025028">
    <property type="protein sequence ID" value="JAH83549.1"/>
    <property type="molecule type" value="Transcribed_RNA"/>
</dbReference>